<keyword evidence="1" id="KW-0647">Proteasome</keyword>
<name>A0A8J6DWG3_GALPY</name>
<accession>A0A8J6DWG3</accession>
<feature type="non-terminal residue" evidence="1">
    <location>
        <position position="248"/>
    </location>
</feature>
<evidence type="ECO:0000313" key="2">
    <source>
        <dbReference type="Proteomes" id="UP000700334"/>
    </source>
</evidence>
<reference evidence="1" key="1">
    <citation type="journal article" date="2021" name="Evol. Appl.">
        <title>The genome of the Pyrenean desman and the effects of bottlenecks and inbreeding on the genomic landscape of an endangered species.</title>
        <authorList>
            <person name="Escoda L."/>
            <person name="Castresana J."/>
        </authorList>
    </citation>
    <scope>NUCLEOTIDE SEQUENCE</scope>
    <source>
        <strain evidence="1">IBE-C5619</strain>
    </source>
</reference>
<keyword evidence="2" id="KW-1185">Reference proteome</keyword>
<sequence length="248" mass="28146">TEISGRQPSRRDRVAAACSPEPRFPISAVITNRSCQNKVQPQLLKSVTRAVLAALKRAEFVAHQKIILHVDNLIAISGFTADAERYVIVCARSVWIPHSYWTDLFLFIPECPCVFKTQIRAQRKDWRPHGAGCLLWCEDTGPHIAQTCPFDYFDCGAMSTVAGSPSAHTYFCLSLWRAVRTNWLSMVCGALQESLPAEQDTLQRVLPPELLSLHSWRVLKKDHTKKNSLPNLLMHLQKRQRSQWNIEG</sequence>
<proteinExistence type="predicted"/>
<dbReference type="AlphaFoldDB" id="A0A8J6DWG3"/>
<protein>
    <submittedName>
        <fullName evidence="1">Proteasome subunit alpha type-1</fullName>
    </submittedName>
</protein>
<comment type="caution">
    <text evidence="1">The sequence shown here is derived from an EMBL/GenBank/DDBJ whole genome shotgun (WGS) entry which is preliminary data.</text>
</comment>
<dbReference type="GO" id="GO:0000502">
    <property type="term" value="C:proteasome complex"/>
    <property type="evidence" value="ECO:0007669"/>
    <property type="project" value="UniProtKB-KW"/>
</dbReference>
<organism evidence="1 2">
    <name type="scientific">Galemys pyrenaicus</name>
    <name type="common">Iberian desman</name>
    <name type="synonym">Pyrenean desman</name>
    <dbReference type="NCBI Taxonomy" id="202257"/>
    <lineage>
        <taxon>Eukaryota</taxon>
        <taxon>Metazoa</taxon>
        <taxon>Chordata</taxon>
        <taxon>Craniata</taxon>
        <taxon>Vertebrata</taxon>
        <taxon>Euteleostomi</taxon>
        <taxon>Mammalia</taxon>
        <taxon>Eutheria</taxon>
        <taxon>Laurasiatheria</taxon>
        <taxon>Eulipotyphla</taxon>
        <taxon>Talpidae</taxon>
        <taxon>Galemys</taxon>
    </lineage>
</organism>
<dbReference type="EMBL" id="JAGFMF010011501">
    <property type="protein sequence ID" value="KAG8520853.1"/>
    <property type="molecule type" value="Genomic_DNA"/>
</dbReference>
<gene>
    <name evidence="1" type="ORF">J0S82_013973</name>
</gene>
<evidence type="ECO:0000313" key="1">
    <source>
        <dbReference type="EMBL" id="KAG8520853.1"/>
    </source>
</evidence>
<dbReference type="Proteomes" id="UP000700334">
    <property type="component" value="Unassembled WGS sequence"/>
</dbReference>